<organism evidence="2 3">
    <name type="scientific">Lepraria neglecta</name>
    <dbReference type="NCBI Taxonomy" id="209136"/>
    <lineage>
        <taxon>Eukaryota</taxon>
        <taxon>Fungi</taxon>
        <taxon>Dikarya</taxon>
        <taxon>Ascomycota</taxon>
        <taxon>Pezizomycotina</taxon>
        <taxon>Lecanoromycetes</taxon>
        <taxon>OSLEUM clade</taxon>
        <taxon>Lecanoromycetidae</taxon>
        <taxon>Lecanorales</taxon>
        <taxon>Lecanorineae</taxon>
        <taxon>Stereocaulaceae</taxon>
        <taxon>Lepraria</taxon>
    </lineage>
</organism>
<feature type="compositionally biased region" description="Basic and acidic residues" evidence="1">
    <location>
        <begin position="21"/>
        <end position="41"/>
    </location>
</feature>
<reference evidence="2" key="1">
    <citation type="submission" date="2022-11" db="EMBL/GenBank/DDBJ databases">
        <title>Chromosomal genome sequence assembly and mating type (MAT) locus characterization of the leprose asexual lichenized fungus Lepraria neglecta (Nyl.) Erichsen.</title>
        <authorList>
            <person name="Allen J.L."/>
            <person name="Pfeffer B."/>
        </authorList>
    </citation>
    <scope>NUCLEOTIDE SEQUENCE</scope>
    <source>
        <strain evidence="2">Allen 5258</strain>
    </source>
</reference>
<dbReference type="AlphaFoldDB" id="A0AAE0DN18"/>
<name>A0AAE0DN18_9LECA</name>
<accession>A0AAE0DN18</accession>
<evidence type="ECO:0000256" key="1">
    <source>
        <dbReference type="SAM" id="MobiDB-lite"/>
    </source>
</evidence>
<proteinExistence type="predicted"/>
<gene>
    <name evidence="2" type="ORF">OEA41_007209</name>
</gene>
<feature type="compositionally biased region" description="Basic and acidic residues" evidence="1">
    <location>
        <begin position="69"/>
        <end position="94"/>
    </location>
</feature>
<dbReference type="Proteomes" id="UP001276659">
    <property type="component" value="Unassembled WGS sequence"/>
</dbReference>
<feature type="region of interest" description="Disordered" evidence="1">
    <location>
        <begin position="1"/>
        <end position="41"/>
    </location>
</feature>
<feature type="region of interest" description="Disordered" evidence="1">
    <location>
        <begin position="57"/>
        <end position="96"/>
    </location>
</feature>
<feature type="region of interest" description="Disordered" evidence="1">
    <location>
        <begin position="177"/>
        <end position="234"/>
    </location>
</feature>
<keyword evidence="3" id="KW-1185">Reference proteome</keyword>
<evidence type="ECO:0000313" key="3">
    <source>
        <dbReference type="Proteomes" id="UP001276659"/>
    </source>
</evidence>
<feature type="compositionally biased region" description="Polar residues" evidence="1">
    <location>
        <begin position="57"/>
        <end position="68"/>
    </location>
</feature>
<dbReference type="EMBL" id="JASNWA010000004">
    <property type="protein sequence ID" value="KAK3175887.1"/>
    <property type="molecule type" value="Genomic_DNA"/>
</dbReference>
<comment type="caution">
    <text evidence="2">The sequence shown here is derived from an EMBL/GenBank/DDBJ whole genome shotgun (WGS) entry which is preliminary data.</text>
</comment>
<sequence length="292" mass="33660">MQNPATKNHPAESLQFSSRARKAEQEKESSESEKLHPYMEDDWRPYIDDDLPLLMSAQSSPLRTYQEATDSRDRPSRIETPVVERRDDAGERAMDAPQTPRAVTLQVRTFNSQRNRHQSLPASLNSTMTITSNPTPPPSSPQRRALQLVSPNIDFPDIIKDMAANIKRIEGMLTHRPIIPMTPIRQPAPAPKAQRNEAGEAQRPRKKRMTEEERKRRSPELSRDVPMEQRLSDRRPIEVGKQIYRHRRHVGASYAFSYRGRLYAEYNYLLDVLNAEGSQAWDHNEKSRVKSS</sequence>
<feature type="compositionally biased region" description="Basic and acidic residues" evidence="1">
    <location>
        <begin position="194"/>
        <end position="234"/>
    </location>
</feature>
<evidence type="ECO:0000313" key="2">
    <source>
        <dbReference type="EMBL" id="KAK3175887.1"/>
    </source>
</evidence>
<protein>
    <submittedName>
        <fullName evidence="2">Uncharacterized protein</fullName>
    </submittedName>
</protein>